<dbReference type="AlphaFoldDB" id="A0AAN9BF14"/>
<evidence type="ECO:0000313" key="6">
    <source>
        <dbReference type="Proteomes" id="UP001374579"/>
    </source>
</evidence>
<proteinExistence type="predicted"/>
<feature type="transmembrane region" description="Helical" evidence="3">
    <location>
        <begin position="663"/>
        <end position="680"/>
    </location>
</feature>
<dbReference type="Proteomes" id="UP001374579">
    <property type="component" value="Unassembled WGS sequence"/>
</dbReference>
<comment type="caution">
    <text evidence="5">The sequence shown here is derived from an EMBL/GenBank/DDBJ whole genome shotgun (WGS) entry which is preliminary data.</text>
</comment>
<feature type="transmembrane region" description="Helical" evidence="3">
    <location>
        <begin position="252"/>
        <end position="271"/>
    </location>
</feature>
<feature type="compositionally biased region" description="Low complexity" evidence="2">
    <location>
        <begin position="37"/>
        <end position="49"/>
    </location>
</feature>
<dbReference type="InterPro" id="IPR020846">
    <property type="entry name" value="MFS_dom"/>
</dbReference>
<feature type="transmembrane region" description="Helical" evidence="3">
    <location>
        <begin position="94"/>
        <end position="116"/>
    </location>
</feature>
<evidence type="ECO:0000256" key="3">
    <source>
        <dbReference type="SAM" id="Phobius"/>
    </source>
</evidence>
<keyword evidence="3" id="KW-0812">Transmembrane</keyword>
<feature type="region of interest" description="Disordered" evidence="2">
    <location>
        <begin position="491"/>
        <end position="517"/>
    </location>
</feature>
<feature type="domain" description="Major facilitator superfamily (MFS) profile" evidence="4">
    <location>
        <begin position="596"/>
        <end position="779"/>
    </location>
</feature>
<feature type="region of interest" description="Disordered" evidence="2">
    <location>
        <begin position="278"/>
        <end position="297"/>
    </location>
</feature>
<dbReference type="EMBL" id="JBAMIC010000008">
    <property type="protein sequence ID" value="KAK7103911.1"/>
    <property type="molecule type" value="Genomic_DNA"/>
</dbReference>
<sequence>MTSPTTDAEPSAAELLIVEANREEVAVSTPEKETLKINTGSNNQNTNINDVSRGQYEVCAEGDDVSEGSFDVHTQTDDVSTATDDSVLAPDGGWGWVVTFSSFMVAFIVDGMVTSFGLLLPELLTTYDAGMSLTSFAPAVIVAMFLLSGPMTAYLVRRWGCRPVAFCGGLLASLGVAGSAYAPSIELFILLYGVVAGVGIGLIYLPSITMVNLYFNKKRGMVAGIVTSGSGFGLLTMAPLTETLIETYGWRGCYLIMAGIALNFCVCATLMRPLTPPKRSLSMDDEQGTPLHPGNEEKCSYIDEVANYNDTYSLHSRSRHDSTRTNDNDDNLALNIVSIEEIDNKGHHLLPRGNSHHGSVLNTKSHQGSVPGTKNHHGSGFWSSMKNVFLGDHTLGGSHAHIAKRSEIWRGGGAPMPRSKSHSYLETPASNKIPICNNGHINAFSAWLVCQVPPALSRHSLVSHQSTQDNAAHWRAAHGDQITKVDRRVRSESFSHGQRPHHNKGRVHSDQPLNPRLERPEDFVKTLVMKNQHNTHDSPLLALKVPSEKLNKDNTTTLPLVADTAPSTPSTPTEDSTSTVSGSGWRVAQWLREQRVFILFLMGAFLTQLVNNITPLLTPSYAYLHGVSKDQVATMLSVFGLVNTVGRLMAGVLVYWGWSPLRVHNLGSLLAGVACFFYPLCTTFPTITLCLAAHGLFLGAFPPLQSVLLVEYLGIERLASTFGTMCLVKAFASSAGAPLAGLLYTTTGVYTVPVVVIGAVSVLAAMVVQLMECFPKPRI</sequence>
<feature type="region of interest" description="Disordered" evidence="2">
    <location>
        <begin position="29"/>
        <end position="49"/>
    </location>
</feature>
<feature type="transmembrane region" description="Helical" evidence="3">
    <location>
        <begin position="596"/>
        <end position="614"/>
    </location>
</feature>
<evidence type="ECO:0000256" key="2">
    <source>
        <dbReference type="SAM" id="MobiDB-lite"/>
    </source>
</evidence>
<comment type="subcellular location">
    <subcellularLocation>
        <location evidence="1">Membrane</location>
        <topology evidence="1">Multi-pass membrane protein</topology>
    </subcellularLocation>
</comment>
<feature type="transmembrane region" description="Helical" evidence="3">
    <location>
        <begin position="163"/>
        <end position="182"/>
    </location>
</feature>
<feature type="region of interest" description="Disordered" evidence="2">
    <location>
        <begin position="554"/>
        <end position="581"/>
    </location>
</feature>
<dbReference type="InterPro" id="IPR050327">
    <property type="entry name" value="Proton-linked_MCT"/>
</dbReference>
<dbReference type="GO" id="GO:0008028">
    <property type="term" value="F:monocarboxylic acid transmembrane transporter activity"/>
    <property type="evidence" value="ECO:0007669"/>
    <property type="project" value="TreeGrafter"/>
</dbReference>
<keyword evidence="3" id="KW-0472">Membrane</keyword>
<accession>A0AAN9BF14</accession>
<feature type="compositionally biased region" description="Low complexity" evidence="2">
    <location>
        <begin position="561"/>
        <end position="581"/>
    </location>
</feature>
<gene>
    <name evidence="5" type="ORF">V1264_018706</name>
</gene>
<evidence type="ECO:0000256" key="1">
    <source>
        <dbReference type="ARBA" id="ARBA00004141"/>
    </source>
</evidence>
<evidence type="ECO:0000259" key="4">
    <source>
        <dbReference type="PROSITE" id="PS50850"/>
    </source>
</evidence>
<dbReference type="Gene3D" id="1.20.1250.20">
    <property type="entry name" value="MFS general substrate transporter like domains"/>
    <property type="match status" value="2"/>
</dbReference>
<dbReference type="SUPFAM" id="SSF103473">
    <property type="entry name" value="MFS general substrate transporter"/>
    <property type="match status" value="1"/>
</dbReference>
<dbReference type="PROSITE" id="PS50850">
    <property type="entry name" value="MFS"/>
    <property type="match status" value="1"/>
</dbReference>
<dbReference type="GO" id="GO:0016020">
    <property type="term" value="C:membrane"/>
    <property type="evidence" value="ECO:0007669"/>
    <property type="project" value="UniProtKB-SubCell"/>
</dbReference>
<dbReference type="InterPro" id="IPR011701">
    <property type="entry name" value="MFS"/>
</dbReference>
<feature type="transmembrane region" description="Helical" evidence="3">
    <location>
        <begin position="750"/>
        <end position="771"/>
    </location>
</feature>
<dbReference type="InterPro" id="IPR036259">
    <property type="entry name" value="MFS_trans_sf"/>
</dbReference>
<feature type="transmembrane region" description="Helical" evidence="3">
    <location>
        <begin position="136"/>
        <end position="156"/>
    </location>
</feature>
<feature type="transmembrane region" description="Helical" evidence="3">
    <location>
        <begin position="686"/>
        <end position="710"/>
    </location>
</feature>
<name>A0AAN9BF14_9CAEN</name>
<feature type="transmembrane region" description="Helical" evidence="3">
    <location>
        <begin position="222"/>
        <end position="240"/>
    </location>
</feature>
<evidence type="ECO:0000313" key="5">
    <source>
        <dbReference type="EMBL" id="KAK7103911.1"/>
    </source>
</evidence>
<feature type="transmembrane region" description="Helical" evidence="3">
    <location>
        <begin position="634"/>
        <end position="656"/>
    </location>
</feature>
<organism evidence="5 6">
    <name type="scientific">Littorina saxatilis</name>
    <dbReference type="NCBI Taxonomy" id="31220"/>
    <lineage>
        <taxon>Eukaryota</taxon>
        <taxon>Metazoa</taxon>
        <taxon>Spiralia</taxon>
        <taxon>Lophotrochozoa</taxon>
        <taxon>Mollusca</taxon>
        <taxon>Gastropoda</taxon>
        <taxon>Caenogastropoda</taxon>
        <taxon>Littorinimorpha</taxon>
        <taxon>Littorinoidea</taxon>
        <taxon>Littorinidae</taxon>
        <taxon>Littorina</taxon>
    </lineage>
</organism>
<feature type="transmembrane region" description="Helical" evidence="3">
    <location>
        <begin position="188"/>
        <end position="215"/>
    </location>
</feature>
<reference evidence="5 6" key="1">
    <citation type="submission" date="2024-02" db="EMBL/GenBank/DDBJ databases">
        <title>Chromosome-scale genome assembly of the rough periwinkle Littorina saxatilis.</title>
        <authorList>
            <person name="De Jode A."/>
            <person name="Faria R."/>
            <person name="Formenti G."/>
            <person name="Sims Y."/>
            <person name="Smith T.P."/>
            <person name="Tracey A."/>
            <person name="Wood J.M.D."/>
            <person name="Zagrodzka Z.B."/>
            <person name="Johannesson K."/>
            <person name="Butlin R.K."/>
            <person name="Leder E.H."/>
        </authorList>
    </citation>
    <scope>NUCLEOTIDE SEQUENCE [LARGE SCALE GENOMIC DNA]</scope>
    <source>
        <strain evidence="5">Snail1</strain>
        <tissue evidence="5">Muscle</tissue>
    </source>
</reference>
<keyword evidence="6" id="KW-1185">Reference proteome</keyword>
<protein>
    <recommendedName>
        <fullName evidence="4">Major facilitator superfamily (MFS) profile domain-containing protein</fullName>
    </recommendedName>
</protein>
<dbReference type="Pfam" id="PF07690">
    <property type="entry name" value="MFS_1"/>
    <property type="match status" value="2"/>
</dbReference>
<keyword evidence="3" id="KW-1133">Transmembrane helix</keyword>
<feature type="transmembrane region" description="Helical" evidence="3">
    <location>
        <begin position="722"/>
        <end position="744"/>
    </location>
</feature>
<dbReference type="PANTHER" id="PTHR11360:SF306">
    <property type="entry name" value="RE01051P"/>
    <property type="match status" value="1"/>
</dbReference>
<dbReference type="PANTHER" id="PTHR11360">
    <property type="entry name" value="MONOCARBOXYLATE TRANSPORTER"/>
    <property type="match status" value="1"/>
</dbReference>